<dbReference type="RefSeq" id="WP_345105151.1">
    <property type="nucleotide sequence ID" value="NZ_BAABCV010000009.1"/>
</dbReference>
<reference evidence="2" key="1">
    <citation type="journal article" date="2019" name="Int. J. Syst. Evol. Microbiol.">
        <title>The Global Catalogue of Microorganisms (GCM) 10K type strain sequencing project: providing services to taxonomists for standard genome sequencing and annotation.</title>
        <authorList>
            <consortium name="The Broad Institute Genomics Platform"/>
            <consortium name="The Broad Institute Genome Sequencing Center for Infectious Disease"/>
            <person name="Wu L."/>
            <person name="Ma J."/>
        </authorList>
    </citation>
    <scope>NUCLEOTIDE SEQUENCE [LARGE SCALE GENOMIC DNA]</scope>
    <source>
        <strain evidence="2">JCM 17085</strain>
    </source>
</reference>
<evidence type="ECO:0000313" key="1">
    <source>
        <dbReference type="EMBL" id="GAA4100193.1"/>
    </source>
</evidence>
<evidence type="ECO:0000313" key="2">
    <source>
        <dbReference type="Proteomes" id="UP001500841"/>
    </source>
</evidence>
<proteinExistence type="predicted"/>
<accession>A0ABP7WZM8</accession>
<sequence>MAKKEQEKQSKPRAEQYEEKVKFNGTLEQMIQMAVKPKPGNKQAK</sequence>
<protein>
    <submittedName>
        <fullName evidence="1">Uncharacterized protein</fullName>
    </submittedName>
</protein>
<dbReference type="EMBL" id="BAABCV010000009">
    <property type="protein sequence ID" value="GAA4100193.1"/>
    <property type="molecule type" value="Genomic_DNA"/>
</dbReference>
<organism evidence="1 2">
    <name type="scientific">Mucilaginibacter panaciglaebae</name>
    <dbReference type="NCBI Taxonomy" id="502331"/>
    <lineage>
        <taxon>Bacteria</taxon>
        <taxon>Pseudomonadati</taxon>
        <taxon>Bacteroidota</taxon>
        <taxon>Sphingobacteriia</taxon>
        <taxon>Sphingobacteriales</taxon>
        <taxon>Sphingobacteriaceae</taxon>
        <taxon>Mucilaginibacter</taxon>
    </lineage>
</organism>
<gene>
    <name evidence="1" type="ORF">GCM10022392_25840</name>
</gene>
<keyword evidence="2" id="KW-1185">Reference proteome</keyword>
<comment type="caution">
    <text evidence="1">The sequence shown here is derived from an EMBL/GenBank/DDBJ whole genome shotgun (WGS) entry which is preliminary data.</text>
</comment>
<dbReference type="Proteomes" id="UP001500841">
    <property type="component" value="Unassembled WGS sequence"/>
</dbReference>
<name>A0ABP7WZM8_9SPHI</name>